<dbReference type="Proteomes" id="UP000447434">
    <property type="component" value="Chromosome 19"/>
</dbReference>
<comment type="caution">
    <text evidence="2">The sequence shown here is derived from an EMBL/GenBank/DDBJ whole genome shotgun (WGS) entry which is preliminary data.</text>
</comment>
<evidence type="ECO:0000313" key="2">
    <source>
        <dbReference type="EMBL" id="KAE9592480.1"/>
    </source>
</evidence>
<proteinExistence type="predicted"/>
<dbReference type="EMBL" id="WOCE01000019">
    <property type="protein sequence ID" value="KAE9592480.1"/>
    <property type="molecule type" value="Genomic_DNA"/>
</dbReference>
<feature type="chain" id="PRO_5025490430" evidence="1">
    <location>
        <begin position="18"/>
        <end position="41"/>
    </location>
</feature>
<name>A0A6A4NTH0_LUPAL</name>
<organism evidence="2 3">
    <name type="scientific">Lupinus albus</name>
    <name type="common">White lupine</name>
    <name type="synonym">Lupinus termis</name>
    <dbReference type="NCBI Taxonomy" id="3870"/>
    <lineage>
        <taxon>Eukaryota</taxon>
        <taxon>Viridiplantae</taxon>
        <taxon>Streptophyta</taxon>
        <taxon>Embryophyta</taxon>
        <taxon>Tracheophyta</taxon>
        <taxon>Spermatophyta</taxon>
        <taxon>Magnoliopsida</taxon>
        <taxon>eudicotyledons</taxon>
        <taxon>Gunneridae</taxon>
        <taxon>Pentapetalae</taxon>
        <taxon>rosids</taxon>
        <taxon>fabids</taxon>
        <taxon>Fabales</taxon>
        <taxon>Fabaceae</taxon>
        <taxon>Papilionoideae</taxon>
        <taxon>50 kb inversion clade</taxon>
        <taxon>genistoids sensu lato</taxon>
        <taxon>core genistoids</taxon>
        <taxon>Genisteae</taxon>
        <taxon>Lupinus</taxon>
    </lineage>
</organism>
<reference evidence="3" key="1">
    <citation type="journal article" date="2020" name="Nat. Commun.">
        <title>Genome sequence of the cluster root forming white lupin.</title>
        <authorList>
            <person name="Hufnagel B."/>
            <person name="Marques A."/>
            <person name="Soriano A."/>
            <person name="Marques L."/>
            <person name="Divol F."/>
            <person name="Doumas P."/>
            <person name="Sallet E."/>
            <person name="Mancinotti D."/>
            <person name="Carrere S."/>
            <person name="Marande W."/>
            <person name="Arribat S."/>
            <person name="Keller J."/>
            <person name="Huneau C."/>
            <person name="Blein T."/>
            <person name="Aime D."/>
            <person name="Laguerre M."/>
            <person name="Taylor J."/>
            <person name="Schubert V."/>
            <person name="Nelson M."/>
            <person name="Geu-Flores F."/>
            <person name="Crespi M."/>
            <person name="Gallardo-Guerrero K."/>
            <person name="Delaux P.-M."/>
            <person name="Salse J."/>
            <person name="Berges H."/>
            <person name="Guyot R."/>
            <person name="Gouzy J."/>
            <person name="Peret B."/>
        </authorList>
    </citation>
    <scope>NUCLEOTIDE SEQUENCE [LARGE SCALE GENOMIC DNA]</scope>
    <source>
        <strain evidence="3">cv. Amiga</strain>
    </source>
</reference>
<accession>A0A6A4NTH0</accession>
<dbReference type="AlphaFoldDB" id="A0A6A4NTH0"/>
<protein>
    <submittedName>
        <fullName evidence="2">Uncharacterized protein</fullName>
    </submittedName>
</protein>
<keyword evidence="1" id="KW-0732">Signal</keyword>
<keyword evidence="3" id="KW-1185">Reference proteome</keyword>
<evidence type="ECO:0000256" key="1">
    <source>
        <dbReference type="SAM" id="SignalP"/>
    </source>
</evidence>
<evidence type="ECO:0000313" key="3">
    <source>
        <dbReference type="Proteomes" id="UP000447434"/>
    </source>
</evidence>
<gene>
    <name evidence="2" type="ORF">Lalb_Chr19g0129741</name>
</gene>
<sequence length="41" mass="4679">MESQILLLLFNCITLEGDIIACLREGIYFTSSLFVLRKSNL</sequence>
<feature type="signal peptide" evidence="1">
    <location>
        <begin position="1"/>
        <end position="17"/>
    </location>
</feature>